<accession>A0AA39IUG3</accession>
<keyword evidence="2" id="KW-1185">Reference proteome</keyword>
<proteinExistence type="predicted"/>
<name>A0AA39IUG3_9AGAR</name>
<sequence length="394" mass="43756">MSSLPQELVDRIIDEARDDTPTLQSCSLVSHTFLPRTRVHLFETIGLSTVLECQKFHSLCVASPHLTAYIKNLGICTHYGGHNHPVLEDPSFSALMSLLPVGQLEGLKMMKYHWDNISESSKETLSWHSFRSVVLDTNLVTDVDSLYTVFKGSTDLDLSFEGIIGELSQFTTMAPPAAGPSLVKLRLEGYSDPILQSIIDTRTYPFAVNNLRSLSIIIQHLGTVDLLKDILDLPLPSLEHLSVMHRVRGIVPTHPTLNISRLRSINVSLVEGDTSDPETLKWWVENLKGAMDTSMEKIVLDVYLSKYQLRPLAGTNNVWSDFARVLSGSDMSHICDVSIIFRLSYSQAENLQLYKTVVETKMALLIAGGIISISILGEPCASPSLPFAEYICLE</sequence>
<protein>
    <submittedName>
        <fullName evidence="1">Uncharacterized protein</fullName>
    </submittedName>
</protein>
<comment type="caution">
    <text evidence="1">The sequence shown here is derived from an EMBL/GenBank/DDBJ whole genome shotgun (WGS) entry which is preliminary data.</text>
</comment>
<dbReference type="EMBL" id="JAUEPT010000137">
    <property type="protein sequence ID" value="KAK0430675.1"/>
    <property type="molecule type" value="Genomic_DNA"/>
</dbReference>
<dbReference type="AlphaFoldDB" id="A0AA39IUG3"/>
<evidence type="ECO:0000313" key="2">
    <source>
        <dbReference type="Proteomes" id="UP001175226"/>
    </source>
</evidence>
<dbReference type="Proteomes" id="UP001175226">
    <property type="component" value="Unassembled WGS sequence"/>
</dbReference>
<organism evidence="1 2">
    <name type="scientific">Armillaria borealis</name>
    <dbReference type="NCBI Taxonomy" id="47425"/>
    <lineage>
        <taxon>Eukaryota</taxon>
        <taxon>Fungi</taxon>
        <taxon>Dikarya</taxon>
        <taxon>Basidiomycota</taxon>
        <taxon>Agaricomycotina</taxon>
        <taxon>Agaricomycetes</taxon>
        <taxon>Agaricomycetidae</taxon>
        <taxon>Agaricales</taxon>
        <taxon>Marasmiineae</taxon>
        <taxon>Physalacriaceae</taxon>
        <taxon>Armillaria</taxon>
    </lineage>
</organism>
<gene>
    <name evidence="1" type="ORF">EV421DRAFT_1912619</name>
</gene>
<evidence type="ECO:0000313" key="1">
    <source>
        <dbReference type="EMBL" id="KAK0430675.1"/>
    </source>
</evidence>
<reference evidence="1" key="1">
    <citation type="submission" date="2023-06" db="EMBL/GenBank/DDBJ databases">
        <authorList>
            <consortium name="Lawrence Berkeley National Laboratory"/>
            <person name="Ahrendt S."/>
            <person name="Sahu N."/>
            <person name="Indic B."/>
            <person name="Wong-Bajracharya J."/>
            <person name="Merenyi Z."/>
            <person name="Ke H.-M."/>
            <person name="Monk M."/>
            <person name="Kocsube S."/>
            <person name="Drula E."/>
            <person name="Lipzen A."/>
            <person name="Balint B."/>
            <person name="Henrissat B."/>
            <person name="Andreopoulos B."/>
            <person name="Martin F.M."/>
            <person name="Harder C.B."/>
            <person name="Rigling D."/>
            <person name="Ford K.L."/>
            <person name="Foster G.D."/>
            <person name="Pangilinan J."/>
            <person name="Papanicolaou A."/>
            <person name="Barry K."/>
            <person name="LaButti K."/>
            <person name="Viragh M."/>
            <person name="Koriabine M."/>
            <person name="Yan M."/>
            <person name="Riley R."/>
            <person name="Champramary S."/>
            <person name="Plett K.L."/>
            <person name="Tsai I.J."/>
            <person name="Slot J."/>
            <person name="Sipos G."/>
            <person name="Plett J."/>
            <person name="Nagy L.G."/>
            <person name="Grigoriev I.V."/>
        </authorList>
    </citation>
    <scope>NUCLEOTIDE SEQUENCE</scope>
    <source>
        <strain evidence="1">FPL87.14</strain>
    </source>
</reference>